<dbReference type="Proteomes" id="UP000046393">
    <property type="component" value="Unplaced"/>
</dbReference>
<keyword evidence="3" id="KW-1185">Reference proteome</keyword>
<keyword evidence="2" id="KW-1133">Transmembrane helix</keyword>
<organism evidence="3 4">
    <name type="scientific">Syphacia muris</name>
    <dbReference type="NCBI Taxonomy" id="451379"/>
    <lineage>
        <taxon>Eukaryota</taxon>
        <taxon>Metazoa</taxon>
        <taxon>Ecdysozoa</taxon>
        <taxon>Nematoda</taxon>
        <taxon>Chromadorea</taxon>
        <taxon>Rhabditida</taxon>
        <taxon>Spirurina</taxon>
        <taxon>Oxyuridomorpha</taxon>
        <taxon>Oxyuroidea</taxon>
        <taxon>Oxyuridae</taxon>
        <taxon>Syphacia</taxon>
    </lineage>
</organism>
<accession>A0A0N5AD89</accession>
<evidence type="ECO:0000256" key="2">
    <source>
        <dbReference type="SAM" id="Phobius"/>
    </source>
</evidence>
<keyword evidence="2" id="KW-0812">Transmembrane</keyword>
<feature type="transmembrane region" description="Helical" evidence="2">
    <location>
        <begin position="53"/>
        <end position="71"/>
    </location>
</feature>
<reference evidence="4" key="1">
    <citation type="submission" date="2017-02" db="UniProtKB">
        <authorList>
            <consortium name="WormBaseParasite"/>
        </authorList>
    </citation>
    <scope>IDENTIFICATION</scope>
</reference>
<feature type="region of interest" description="Disordered" evidence="1">
    <location>
        <begin position="1"/>
        <end position="26"/>
    </location>
</feature>
<evidence type="ECO:0000256" key="1">
    <source>
        <dbReference type="SAM" id="MobiDB-lite"/>
    </source>
</evidence>
<name>A0A0N5AD89_9BILA</name>
<dbReference type="AlphaFoldDB" id="A0A0N5AD89"/>
<feature type="compositionally biased region" description="Acidic residues" evidence="1">
    <location>
        <begin position="8"/>
        <end position="19"/>
    </location>
</feature>
<keyword evidence="2" id="KW-0472">Membrane</keyword>
<sequence length="100" mass="11647">MDYGYWEEQPETEEEDSVEGQDYSSRDGYDGSSVAFMKVQSLFVVLATFTNNLTPALLKLILVTAIIYFWLPMNELNRLQKEMKNDEEFKLLKKKILLNA</sequence>
<evidence type="ECO:0000313" key="3">
    <source>
        <dbReference type="Proteomes" id="UP000046393"/>
    </source>
</evidence>
<evidence type="ECO:0000313" key="4">
    <source>
        <dbReference type="WBParaSite" id="SMUV_0000212601-mRNA-1"/>
    </source>
</evidence>
<dbReference type="WBParaSite" id="SMUV_0000212601-mRNA-1">
    <property type="protein sequence ID" value="SMUV_0000212601-mRNA-1"/>
    <property type="gene ID" value="SMUV_0000212601"/>
</dbReference>
<proteinExistence type="predicted"/>
<protein>
    <submittedName>
        <fullName evidence="4">Uncharacterized protein</fullName>
    </submittedName>
</protein>